<sequence length="130" mass="14488">MTIESLVLTKDGKAFTMPSPTGDWQLLREIGYSPVQMLVSSIAGCGGYVYESVLKNSDVPHTIERVRVEYTRNEQKRSQPLASVDLVIEAKIPAEYHEKALRCLKLIAPNCPVIQSLDPAIQVNETVKFI</sequence>
<name>A0ABV9MVD8_9ENTE</name>
<keyword evidence="1" id="KW-0575">Peroxidase</keyword>
<dbReference type="Gene3D" id="3.30.300.20">
    <property type="match status" value="1"/>
</dbReference>
<organism evidence="1 2">
    <name type="scientific">Enterococcus lemanii</name>
    <dbReference type="NCBI Taxonomy" id="1159752"/>
    <lineage>
        <taxon>Bacteria</taxon>
        <taxon>Bacillati</taxon>
        <taxon>Bacillota</taxon>
        <taxon>Bacilli</taxon>
        <taxon>Lactobacillales</taxon>
        <taxon>Enterococcaceae</taxon>
        <taxon>Enterococcus</taxon>
    </lineage>
</organism>
<proteinExistence type="predicted"/>
<reference evidence="2" key="1">
    <citation type="journal article" date="2019" name="Int. J. Syst. Evol. Microbiol.">
        <title>The Global Catalogue of Microorganisms (GCM) 10K type strain sequencing project: providing services to taxonomists for standard genome sequencing and annotation.</title>
        <authorList>
            <consortium name="The Broad Institute Genomics Platform"/>
            <consortium name="The Broad Institute Genome Sequencing Center for Infectious Disease"/>
            <person name="Wu L."/>
            <person name="Ma J."/>
        </authorList>
    </citation>
    <scope>NUCLEOTIDE SEQUENCE [LARGE SCALE GENOMIC DNA]</scope>
    <source>
        <strain evidence="2">CGMCC 1.19032</strain>
    </source>
</reference>
<accession>A0ABV9MVD8</accession>
<dbReference type="GO" id="GO:0004601">
    <property type="term" value="F:peroxidase activity"/>
    <property type="evidence" value="ECO:0007669"/>
    <property type="project" value="UniProtKB-KW"/>
</dbReference>
<dbReference type="RefSeq" id="WP_204654299.1">
    <property type="nucleotide sequence ID" value="NZ_JAFBFD010000024.1"/>
</dbReference>
<dbReference type="Pfam" id="PF02566">
    <property type="entry name" value="OsmC"/>
    <property type="match status" value="1"/>
</dbReference>
<dbReference type="PANTHER" id="PTHR34352:SF1">
    <property type="entry name" value="PROTEIN YHFA"/>
    <property type="match status" value="1"/>
</dbReference>
<dbReference type="InterPro" id="IPR003718">
    <property type="entry name" value="OsmC/Ohr_fam"/>
</dbReference>
<dbReference type="EMBL" id="JBHSGS010000029">
    <property type="protein sequence ID" value="MFC4719099.1"/>
    <property type="molecule type" value="Genomic_DNA"/>
</dbReference>
<dbReference type="Proteomes" id="UP001595969">
    <property type="component" value="Unassembled WGS sequence"/>
</dbReference>
<dbReference type="InterPro" id="IPR015946">
    <property type="entry name" value="KH_dom-like_a/b"/>
</dbReference>
<comment type="caution">
    <text evidence="1">The sequence shown here is derived from an EMBL/GenBank/DDBJ whole genome shotgun (WGS) entry which is preliminary data.</text>
</comment>
<protein>
    <submittedName>
        <fullName evidence="1">OsmC family protein</fullName>
        <ecNumber evidence="1">1.11.1.-</ecNumber>
    </submittedName>
</protein>
<dbReference type="InterPro" id="IPR036102">
    <property type="entry name" value="OsmC/Ohrsf"/>
</dbReference>
<dbReference type="SUPFAM" id="SSF82784">
    <property type="entry name" value="OsmC-like"/>
    <property type="match status" value="1"/>
</dbReference>
<keyword evidence="1" id="KW-0560">Oxidoreductase</keyword>
<dbReference type="EC" id="1.11.1.-" evidence="1"/>
<evidence type="ECO:0000313" key="2">
    <source>
        <dbReference type="Proteomes" id="UP001595969"/>
    </source>
</evidence>
<dbReference type="PANTHER" id="PTHR34352">
    <property type="entry name" value="PROTEIN YHFA"/>
    <property type="match status" value="1"/>
</dbReference>
<gene>
    <name evidence="1" type="ORF">ACFO5I_05090</name>
</gene>
<evidence type="ECO:0000313" key="1">
    <source>
        <dbReference type="EMBL" id="MFC4719099.1"/>
    </source>
</evidence>
<keyword evidence="2" id="KW-1185">Reference proteome</keyword>